<dbReference type="Pfam" id="PF00230">
    <property type="entry name" value="MIP"/>
    <property type="match status" value="1"/>
</dbReference>
<dbReference type="GO" id="GO:0015254">
    <property type="term" value="F:glycerol channel activity"/>
    <property type="evidence" value="ECO:0007669"/>
    <property type="project" value="TreeGrafter"/>
</dbReference>
<accession>A0A517N112</accession>
<gene>
    <name evidence="9" type="primary">glpF</name>
    <name evidence="9" type="ORF">HG15A2_41710</name>
</gene>
<protein>
    <submittedName>
        <fullName evidence="9">Glycerol uptake facilitator protein</fullName>
    </submittedName>
</protein>
<dbReference type="InterPro" id="IPR022357">
    <property type="entry name" value="MIP_CS"/>
</dbReference>
<evidence type="ECO:0000256" key="8">
    <source>
        <dbReference type="SAM" id="Phobius"/>
    </source>
</evidence>
<evidence type="ECO:0000256" key="5">
    <source>
        <dbReference type="ARBA" id="ARBA00022989"/>
    </source>
</evidence>
<dbReference type="PRINTS" id="PR00783">
    <property type="entry name" value="MINTRINSICP"/>
</dbReference>
<feature type="transmembrane region" description="Helical" evidence="8">
    <location>
        <begin position="233"/>
        <end position="255"/>
    </location>
</feature>
<dbReference type="InterPro" id="IPR023271">
    <property type="entry name" value="Aquaporin-like"/>
</dbReference>
<feature type="transmembrane region" description="Helical" evidence="8">
    <location>
        <begin position="179"/>
        <end position="206"/>
    </location>
</feature>
<keyword evidence="3 7" id="KW-0813">Transport</keyword>
<dbReference type="NCBIfam" id="TIGR00861">
    <property type="entry name" value="MIP"/>
    <property type="match status" value="1"/>
</dbReference>
<feature type="transmembrane region" description="Helical" evidence="8">
    <location>
        <begin position="83"/>
        <end position="105"/>
    </location>
</feature>
<evidence type="ECO:0000313" key="9">
    <source>
        <dbReference type="EMBL" id="QDT00829.1"/>
    </source>
</evidence>
<dbReference type="EMBL" id="CP036263">
    <property type="protein sequence ID" value="QDT00829.1"/>
    <property type="molecule type" value="Genomic_DNA"/>
</dbReference>
<feature type="transmembrane region" description="Helical" evidence="8">
    <location>
        <begin position="39"/>
        <end position="63"/>
    </location>
</feature>
<dbReference type="PANTHER" id="PTHR43829:SF9">
    <property type="entry name" value="AQUAPORIN-9"/>
    <property type="match status" value="1"/>
</dbReference>
<feature type="transmembrane region" description="Helical" evidence="8">
    <location>
        <begin position="6"/>
        <end position="27"/>
    </location>
</feature>
<evidence type="ECO:0000256" key="1">
    <source>
        <dbReference type="ARBA" id="ARBA00004141"/>
    </source>
</evidence>
<dbReference type="SUPFAM" id="SSF81338">
    <property type="entry name" value="Aquaporin-like"/>
    <property type="match status" value="1"/>
</dbReference>
<evidence type="ECO:0000256" key="3">
    <source>
        <dbReference type="ARBA" id="ARBA00022448"/>
    </source>
</evidence>
<evidence type="ECO:0000256" key="2">
    <source>
        <dbReference type="ARBA" id="ARBA00006175"/>
    </source>
</evidence>
<dbReference type="OrthoDB" id="9807293at2"/>
<dbReference type="Gene3D" id="1.20.1080.10">
    <property type="entry name" value="Glycerol uptake facilitator protein"/>
    <property type="match status" value="1"/>
</dbReference>
<evidence type="ECO:0000256" key="7">
    <source>
        <dbReference type="RuleBase" id="RU000477"/>
    </source>
</evidence>
<keyword evidence="4 7" id="KW-0812">Transmembrane</keyword>
<keyword evidence="10" id="KW-1185">Reference proteome</keyword>
<dbReference type="AlphaFoldDB" id="A0A517N112"/>
<comment type="subcellular location">
    <subcellularLocation>
        <location evidence="1">Membrane</location>
        <topology evidence="1">Multi-pass membrane protein</topology>
    </subcellularLocation>
</comment>
<evidence type="ECO:0000256" key="6">
    <source>
        <dbReference type="ARBA" id="ARBA00023136"/>
    </source>
</evidence>
<dbReference type="PROSITE" id="PS00221">
    <property type="entry name" value="MIP"/>
    <property type="match status" value="1"/>
</dbReference>
<dbReference type="KEGG" id="amob:HG15A2_41710"/>
<dbReference type="RefSeq" id="WP_145062583.1">
    <property type="nucleotide sequence ID" value="NZ_CP036263.1"/>
</dbReference>
<keyword evidence="6 8" id="KW-0472">Membrane</keyword>
<reference evidence="9 10" key="1">
    <citation type="submission" date="2019-02" db="EMBL/GenBank/DDBJ databases">
        <title>Deep-cultivation of Planctomycetes and their phenomic and genomic characterization uncovers novel biology.</title>
        <authorList>
            <person name="Wiegand S."/>
            <person name="Jogler M."/>
            <person name="Boedeker C."/>
            <person name="Pinto D."/>
            <person name="Vollmers J."/>
            <person name="Rivas-Marin E."/>
            <person name="Kohn T."/>
            <person name="Peeters S.H."/>
            <person name="Heuer A."/>
            <person name="Rast P."/>
            <person name="Oberbeckmann S."/>
            <person name="Bunk B."/>
            <person name="Jeske O."/>
            <person name="Meyerdierks A."/>
            <person name="Storesund J.E."/>
            <person name="Kallscheuer N."/>
            <person name="Luecker S."/>
            <person name="Lage O.M."/>
            <person name="Pohl T."/>
            <person name="Merkel B.J."/>
            <person name="Hornburger P."/>
            <person name="Mueller R.-W."/>
            <person name="Bruemmer F."/>
            <person name="Labrenz M."/>
            <person name="Spormann A.M."/>
            <person name="Op den Camp H."/>
            <person name="Overmann J."/>
            <person name="Amann R."/>
            <person name="Jetten M.S.M."/>
            <person name="Mascher T."/>
            <person name="Medema M.H."/>
            <person name="Devos D.P."/>
            <person name="Kaster A.-K."/>
            <person name="Ovreas L."/>
            <person name="Rohde M."/>
            <person name="Galperin M.Y."/>
            <person name="Jogler C."/>
        </authorList>
    </citation>
    <scope>NUCLEOTIDE SEQUENCE [LARGE SCALE GENOMIC DNA]</scope>
    <source>
        <strain evidence="9 10">HG15A2</strain>
    </source>
</reference>
<feature type="transmembrane region" description="Helical" evidence="8">
    <location>
        <begin position="139"/>
        <end position="159"/>
    </location>
</feature>
<sequence length="256" mass="26336">MHPYLAEFIGTLILILLGNGVVANVVLNKTKGNDSGWIVITFGWGMGVFVAVWCVGSASGAHINPAVTVALAMVDNDFTWASVPGYVIAQMLGGIAGGALVYLVYRDHYAVTESGDAKLATFATAPEIRNTTNNFISEAIGTFVLVFAVLLAVDPLLFAELPLSGGAAAEGAKSMKLGLGALGALPVGLLVFSIGLSLGGTTGYAINPARDLGPRIAHAILPVPNKRDSDWSYAWIPVVGPLAGAALAAVLYTAIA</sequence>
<dbReference type="InterPro" id="IPR000425">
    <property type="entry name" value="MIP"/>
</dbReference>
<keyword evidence="5 8" id="KW-1133">Transmembrane helix</keyword>
<dbReference type="GO" id="GO:0005886">
    <property type="term" value="C:plasma membrane"/>
    <property type="evidence" value="ECO:0007669"/>
    <property type="project" value="TreeGrafter"/>
</dbReference>
<evidence type="ECO:0000313" key="10">
    <source>
        <dbReference type="Proteomes" id="UP000319852"/>
    </source>
</evidence>
<organism evidence="9 10">
    <name type="scientific">Adhaeretor mobilis</name>
    <dbReference type="NCBI Taxonomy" id="1930276"/>
    <lineage>
        <taxon>Bacteria</taxon>
        <taxon>Pseudomonadati</taxon>
        <taxon>Planctomycetota</taxon>
        <taxon>Planctomycetia</taxon>
        <taxon>Pirellulales</taxon>
        <taxon>Lacipirellulaceae</taxon>
        <taxon>Adhaeretor</taxon>
    </lineage>
</organism>
<comment type="similarity">
    <text evidence="2 7">Belongs to the MIP/aquaporin (TC 1.A.8) family.</text>
</comment>
<proteinExistence type="inferred from homology"/>
<evidence type="ECO:0000256" key="4">
    <source>
        <dbReference type="ARBA" id="ARBA00022692"/>
    </source>
</evidence>
<name>A0A517N112_9BACT</name>
<dbReference type="InterPro" id="IPR050363">
    <property type="entry name" value="MIP/Aquaporin"/>
</dbReference>
<dbReference type="PANTHER" id="PTHR43829">
    <property type="entry name" value="AQUAPORIN OR AQUAGLYCEROPORIN RELATED"/>
    <property type="match status" value="1"/>
</dbReference>
<dbReference type="Proteomes" id="UP000319852">
    <property type="component" value="Chromosome"/>
</dbReference>